<feature type="signal peptide" evidence="2">
    <location>
        <begin position="1"/>
        <end position="22"/>
    </location>
</feature>
<feature type="region of interest" description="Disordered" evidence="1">
    <location>
        <begin position="42"/>
        <end position="70"/>
    </location>
</feature>
<accession>A0A6F8PP84</accession>
<dbReference type="KEGG" id="tzo:THMIRHAT_15940"/>
<feature type="compositionally biased region" description="Basic and acidic residues" evidence="1">
    <location>
        <begin position="54"/>
        <end position="63"/>
    </location>
</feature>
<evidence type="ECO:0000313" key="3">
    <source>
        <dbReference type="EMBL" id="BBP43848.1"/>
    </source>
</evidence>
<dbReference type="AlphaFoldDB" id="A0A6F8PP84"/>
<dbReference type="EMBL" id="AP021888">
    <property type="protein sequence ID" value="BBP43848.1"/>
    <property type="molecule type" value="Genomic_DNA"/>
</dbReference>
<keyword evidence="4" id="KW-1185">Reference proteome</keyword>
<gene>
    <name evidence="3" type="ORF">THMIRHAT_15940</name>
</gene>
<keyword evidence="2" id="KW-0732">Signal</keyword>
<sequence>MSHTLKALFVTGLILTASTSFAADEEDTQAKLAKFQPTAAQLQAGLDMEEPEKDESAKAEPSKTETPAAK</sequence>
<dbReference type="RefSeq" id="WP_173291619.1">
    <property type="nucleotide sequence ID" value="NZ_AP021888.1"/>
</dbReference>
<organism evidence="3 4">
    <name type="scientific">Thiosulfativibrio zosterae</name>
    <dbReference type="NCBI Taxonomy" id="2675053"/>
    <lineage>
        <taxon>Bacteria</taxon>
        <taxon>Pseudomonadati</taxon>
        <taxon>Pseudomonadota</taxon>
        <taxon>Gammaproteobacteria</taxon>
        <taxon>Thiotrichales</taxon>
        <taxon>Piscirickettsiaceae</taxon>
        <taxon>Thiosulfativibrio</taxon>
    </lineage>
</organism>
<protein>
    <submittedName>
        <fullName evidence="3">Uncharacterized protein</fullName>
    </submittedName>
</protein>
<dbReference type="Proteomes" id="UP000501466">
    <property type="component" value="Chromosome"/>
</dbReference>
<proteinExistence type="predicted"/>
<evidence type="ECO:0000256" key="1">
    <source>
        <dbReference type="SAM" id="MobiDB-lite"/>
    </source>
</evidence>
<evidence type="ECO:0000313" key="4">
    <source>
        <dbReference type="Proteomes" id="UP000501466"/>
    </source>
</evidence>
<reference evidence="4" key="1">
    <citation type="submission" date="2019-11" db="EMBL/GenBank/DDBJ databases">
        <title>Isolation and characterization of two novel species in the genus Thiomicrorhabdus.</title>
        <authorList>
            <person name="Mochizuki J."/>
            <person name="Kojima H."/>
            <person name="Fukui M."/>
        </authorList>
    </citation>
    <scope>NUCLEOTIDE SEQUENCE [LARGE SCALE GENOMIC DNA]</scope>
    <source>
        <strain evidence="4">AkT22</strain>
    </source>
</reference>
<evidence type="ECO:0000256" key="2">
    <source>
        <dbReference type="SAM" id="SignalP"/>
    </source>
</evidence>
<feature type="chain" id="PRO_5026191118" evidence="2">
    <location>
        <begin position="23"/>
        <end position="70"/>
    </location>
</feature>
<name>A0A6F8PP84_9GAMM</name>